<gene>
    <name evidence="3" type="ORF">A6A04_19955</name>
</gene>
<proteinExistence type="predicted"/>
<evidence type="ECO:0000313" key="4">
    <source>
        <dbReference type="Proteomes" id="UP000078428"/>
    </source>
</evidence>
<accession>A0A178ML22</accession>
<sequence>MPASRAKGLHVLVLAGMALASPAALAQGQPMPLGPPAAHHDESGPTPTVLKTVPSPSMETTPVAPPSDGRFQMEELKAPDLEAIGILDERQGGFGTTMWQGTSASVVRYHTAHLPVANGSRTARSLARRLLLSAAVPPEGGKGMTPSLVELRAERLYAMGEVEGLAALLKATPAAVTSPGLTRLKIDAYLLAGDTKAACAESATLVGSADPRMQAFCMLSSGKVLEANMMLDLMRERKDADHAFIAAAEAMGGTPPAKVDKLPNPTPLHLAAFKAAKMPLPADAANSSHPALLRAIAEAPGLPVDVRIPAAERAEALGALDTDTLRKIYGAVTFTPAEQQAAQGIGDKTPRARVLLLRAAQQEASPSVRADLITRILAAAAERGAFAGTARLYAPIIADLRPSPDLAPFAAGLARALFAAARPEGAGGWVALAKSDPASARAADDLWPLARLYRGGETAAAGAETYGAWLGARELPADQAERRALVGLELLQAVGEKVPAAQWMALPQTGLSAIPTPRPALKAQLRAASEGHRLGETVLLALAALGDAGLDKVDAEILNRVVVYLRQAGLEREARDLAVEAALANGV</sequence>
<dbReference type="AlphaFoldDB" id="A0A178ML22"/>
<dbReference type="RefSeq" id="WP_068493946.1">
    <property type="nucleotide sequence ID" value="NZ_LWQT01000072.1"/>
</dbReference>
<feature type="signal peptide" evidence="2">
    <location>
        <begin position="1"/>
        <end position="26"/>
    </location>
</feature>
<evidence type="ECO:0000313" key="3">
    <source>
        <dbReference type="EMBL" id="OAN48704.1"/>
    </source>
</evidence>
<protein>
    <submittedName>
        <fullName evidence="3">Antifreeze protein</fullName>
    </submittedName>
</protein>
<keyword evidence="4" id="KW-1185">Reference proteome</keyword>
<evidence type="ECO:0000256" key="1">
    <source>
        <dbReference type="SAM" id="MobiDB-lite"/>
    </source>
</evidence>
<dbReference type="STRING" id="1285242.A6A04_19955"/>
<keyword evidence="2" id="KW-0732">Signal</keyword>
<name>A0A178ML22_9PROT</name>
<feature type="chain" id="PRO_5008092027" evidence="2">
    <location>
        <begin position="27"/>
        <end position="587"/>
    </location>
</feature>
<comment type="caution">
    <text evidence="3">The sequence shown here is derived from an EMBL/GenBank/DDBJ whole genome shotgun (WGS) entry which is preliminary data.</text>
</comment>
<evidence type="ECO:0000256" key="2">
    <source>
        <dbReference type="SAM" id="SignalP"/>
    </source>
</evidence>
<dbReference type="OrthoDB" id="8477642at2"/>
<reference evidence="3 4" key="1">
    <citation type="submission" date="2016-04" db="EMBL/GenBank/DDBJ databases">
        <title>Draft genome sequence of freshwater magnetotactic bacteria Magnetospirillum marisnigri SP-1 and Magnetospirillum moscoviense BB-1.</title>
        <authorList>
            <person name="Koziaeva V."/>
            <person name="Dziuba M.V."/>
            <person name="Ivanov T.M."/>
            <person name="Kuznetsov B."/>
            <person name="Grouzdev D.S."/>
        </authorList>
    </citation>
    <scope>NUCLEOTIDE SEQUENCE [LARGE SCALE GENOMIC DNA]</scope>
    <source>
        <strain evidence="3 4">SP-1</strain>
    </source>
</reference>
<dbReference type="Proteomes" id="UP000078428">
    <property type="component" value="Unassembled WGS sequence"/>
</dbReference>
<dbReference type="EMBL" id="LWQT01000072">
    <property type="protein sequence ID" value="OAN48704.1"/>
    <property type="molecule type" value="Genomic_DNA"/>
</dbReference>
<feature type="region of interest" description="Disordered" evidence="1">
    <location>
        <begin position="30"/>
        <end position="69"/>
    </location>
</feature>
<organism evidence="3 4">
    <name type="scientific">Paramagnetospirillum marisnigri</name>
    <dbReference type="NCBI Taxonomy" id="1285242"/>
    <lineage>
        <taxon>Bacteria</taxon>
        <taxon>Pseudomonadati</taxon>
        <taxon>Pseudomonadota</taxon>
        <taxon>Alphaproteobacteria</taxon>
        <taxon>Rhodospirillales</taxon>
        <taxon>Magnetospirillaceae</taxon>
        <taxon>Paramagnetospirillum</taxon>
    </lineage>
</organism>